<dbReference type="Proteomes" id="UP000887564">
    <property type="component" value="Unplaced"/>
</dbReference>
<reference evidence="2" key="1">
    <citation type="submission" date="2022-11" db="UniProtKB">
        <authorList>
            <consortium name="WormBaseParasite"/>
        </authorList>
    </citation>
    <scope>IDENTIFICATION</scope>
</reference>
<dbReference type="AlphaFoldDB" id="A0A914RZK8"/>
<evidence type="ECO:0000313" key="1">
    <source>
        <dbReference type="Proteomes" id="UP000887564"/>
    </source>
</evidence>
<proteinExistence type="predicted"/>
<name>A0A914RZK8_PAREQ</name>
<keyword evidence="1" id="KW-1185">Reference proteome</keyword>
<dbReference type="WBParaSite" id="PEQ_0001155201-mRNA-1">
    <property type="protein sequence ID" value="PEQ_0001155201-mRNA-1"/>
    <property type="gene ID" value="PEQ_0001155201"/>
</dbReference>
<protein>
    <submittedName>
        <fullName evidence="2">Uncharacterized protein</fullName>
    </submittedName>
</protein>
<organism evidence="1 2">
    <name type="scientific">Parascaris equorum</name>
    <name type="common">Equine roundworm</name>
    <dbReference type="NCBI Taxonomy" id="6256"/>
    <lineage>
        <taxon>Eukaryota</taxon>
        <taxon>Metazoa</taxon>
        <taxon>Ecdysozoa</taxon>
        <taxon>Nematoda</taxon>
        <taxon>Chromadorea</taxon>
        <taxon>Rhabditida</taxon>
        <taxon>Spirurina</taxon>
        <taxon>Ascaridomorpha</taxon>
        <taxon>Ascaridoidea</taxon>
        <taxon>Ascarididae</taxon>
        <taxon>Parascaris</taxon>
    </lineage>
</organism>
<accession>A0A914RZK8</accession>
<sequence length="35" mass="4123">MSSSKYHHITDYSHTDLENLWVRSVFIVEVTKVLS</sequence>
<evidence type="ECO:0000313" key="2">
    <source>
        <dbReference type="WBParaSite" id="PEQ_0001155201-mRNA-1"/>
    </source>
</evidence>